<feature type="domain" description="AAA+ ATPase" evidence="2">
    <location>
        <begin position="332"/>
        <end position="590"/>
    </location>
</feature>
<protein>
    <submittedName>
        <fullName evidence="3">AAA ATPase</fullName>
    </submittedName>
</protein>
<dbReference type="GO" id="GO:0005524">
    <property type="term" value="F:ATP binding"/>
    <property type="evidence" value="ECO:0007669"/>
    <property type="project" value="InterPro"/>
</dbReference>
<reference evidence="3" key="1">
    <citation type="submission" date="2016-12" db="EMBL/GenBank/DDBJ databases">
        <authorList>
            <person name="Moulin L."/>
        </authorList>
    </citation>
    <scope>NUCLEOTIDE SEQUENCE [LARGE SCALE GENOMIC DNA]</scope>
    <source>
        <strain evidence="3">STM 7183</strain>
    </source>
</reference>
<dbReference type="EMBL" id="CYGY02000217">
    <property type="protein sequence ID" value="SIT52220.1"/>
    <property type="molecule type" value="Genomic_DNA"/>
</dbReference>
<proteinExistence type="predicted"/>
<evidence type="ECO:0000259" key="2">
    <source>
        <dbReference type="SMART" id="SM00382"/>
    </source>
</evidence>
<evidence type="ECO:0000313" key="3">
    <source>
        <dbReference type="EMBL" id="SIT52220.1"/>
    </source>
</evidence>
<sequence length="719" mass="81758">MRQLNRSQARTPQFFSSEKAESYKKKIHEYLENPDFRRPPEFRWESDDRYEVQEALQNWTHGKCSYCEKRRTLIGSDAWGIDHFRPLRAADRGRGKIDRLHYCWLAVEWVNVYYACHACASIKGNLFPLYRGHGELGASLESLRRTETPVLIDPAYDRVEKHLTVAPSGRMYGLTQRGSETISLLDLNRQELLDGREDALREFVSKWNDAFEQRERPNSSLTFEQVRELLAPEASFSGAISLLLHRLLPKRVRRKDLHSISESHLRQILDAIGAINPGEVDREIEARNHARGSQYFLGQAHRRARPIRRIEIRNFKGIREAAVDFPMPEGKDTQWVAFVGPNGVGKTSLLQALALALAGPVVASEMIDDAKTILSEGASAGEIRLEFWHSDEANLLTFDRTSRRFGGFASTPSPVLAYGAYRLLARRVLPRKQRRNDFRLLSLFDEHAKINGPHGWFTKLAGQRLRDAADLVQQLMLEPTALVNIVDSKVEVRINGREQPIDAMSSGLQNIFSLATDILEVVYSWGDSALGAQATVLIDELDAHLHPAWRLRIVERLRRAFPMIHFIYSTHDPLTLRGVRGQDVQILNASEQGTLSARSAPGDIDGLFVDQLLTSDLFGLNTTLDEKLDGEFVRYYDLLARGDSRLNARERDELRGLEESLHDEGMMGVTQRERIMYRVIDRQLATLRDGEGGELSEDAIKLIEELVQSNQEYKGLLGD</sequence>
<dbReference type="SUPFAM" id="SSF52540">
    <property type="entry name" value="P-loop containing nucleoside triphosphate hydrolases"/>
    <property type="match status" value="1"/>
</dbReference>
<dbReference type="InterPro" id="IPR051396">
    <property type="entry name" value="Bact_Antivir_Def_Nuclease"/>
</dbReference>
<dbReference type="InterPro" id="IPR027417">
    <property type="entry name" value="P-loop_NTPase"/>
</dbReference>
<dbReference type="Pfam" id="PF13304">
    <property type="entry name" value="AAA_21"/>
    <property type="match status" value="1"/>
</dbReference>
<dbReference type="InterPro" id="IPR003959">
    <property type="entry name" value="ATPase_AAA_core"/>
</dbReference>
<feature type="region of interest" description="Disordered" evidence="1">
    <location>
        <begin position="1"/>
        <end position="22"/>
    </location>
</feature>
<dbReference type="AlphaFoldDB" id="A0A1N7SXJ9"/>
<dbReference type="PANTHER" id="PTHR43581">
    <property type="entry name" value="ATP/GTP PHOSPHATASE"/>
    <property type="match status" value="1"/>
</dbReference>
<organism evidence="3 4">
    <name type="scientific">Paraburkholderia piptadeniae</name>
    <dbReference type="NCBI Taxonomy" id="1701573"/>
    <lineage>
        <taxon>Bacteria</taxon>
        <taxon>Pseudomonadati</taxon>
        <taxon>Pseudomonadota</taxon>
        <taxon>Betaproteobacteria</taxon>
        <taxon>Burkholderiales</taxon>
        <taxon>Burkholderiaceae</taxon>
        <taxon>Paraburkholderia</taxon>
    </lineage>
</organism>
<dbReference type="Proteomes" id="UP000195569">
    <property type="component" value="Unassembled WGS sequence"/>
</dbReference>
<accession>A0A1N7SXJ9</accession>
<dbReference type="Gene3D" id="3.40.50.300">
    <property type="entry name" value="P-loop containing nucleotide triphosphate hydrolases"/>
    <property type="match status" value="2"/>
</dbReference>
<comment type="caution">
    <text evidence="3">The sequence shown here is derived from an EMBL/GenBank/DDBJ whole genome shotgun (WGS) entry which is preliminary data.</text>
</comment>
<keyword evidence="4" id="KW-1185">Reference proteome</keyword>
<dbReference type="GO" id="GO:0016887">
    <property type="term" value="F:ATP hydrolysis activity"/>
    <property type="evidence" value="ECO:0007669"/>
    <property type="project" value="InterPro"/>
</dbReference>
<dbReference type="SMART" id="SM00382">
    <property type="entry name" value="AAA"/>
    <property type="match status" value="1"/>
</dbReference>
<dbReference type="PANTHER" id="PTHR43581:SF2">
    <property type="entry name" value="EXCINUCLEASE ATPASE SUBUNIT"/>
    <property type="match status" value="1"/>
</dbReference>
<dbReference type="InterPro" id="IPR003593">
    <property type="entry name" value="AAA+_ATPase"/>
</dbReference>
<gene>
    <name evidence="3" type="ORF">BN2476_2170001</name>
</gene>
<name>A0A1N7SXJ9_9BURK</name>
<evidence type="ECO:0000256" key="1">
    <source>
        <dbReference type="SAM" id="MobiDB-lite"/>
    </source>
</evidence>
<dbReference type="Gene3D" id="1.10.30.50">
    <property type="match status" value="1"/>
</dbReference>
<feature type="compositionally biased region" description="Polar residues" evidence="1">
    <location>
        <begin position="1"/>
        <end position="16"/>
    </location>
</feature>
<evidence type="ECO:0000313" key="4">
    <source>
        <dbReference type="Proteomes" id="UP000195569"/>
    </source>
</evidence>